<accession>A0A518FXT0</accession>
<evidence type="ECO:0000313" key="2">
    <source>
        <dbReference type="Proteomes" id="UP000320839"/>
    </source>
</evidence>
<dbReference type="RefSeq" id="WP_145459769.1">
    <property type="nucleotide sequence ID" value="NZ_CP036317.1"/>
</dbReference>
<reference evidence="1 2" key="1">
    <citation type="submission" date="2019-02" db="EMBL/GenBank/DDBJ databases">
        <title>Deep-cultivation of Planctomycetes and their phenomic and genomic characterization uncovers novel biology.</title>
        <authorList>
            <person name="Wiegand S."/>
            <person name="Jogler M."/>
            <person name="Boedeker C."/>
            <person name="Pinto D."/>
            <person name="Vollmers J."/>
            <person name="Rivas-Marin E."/>
            <person name="Kohn T."/>
            <person name="Peeters S.H."/>
            <person name="Heuer A."/>
            <person name="Rast P."/>
            <person name="Oberbeckmann S."/>
            <person name="Bunk B."/>
            <person name="Jeske O."/>
            <person name="Meyerdierks A."/>
            <person name="Storesund J.E."/>
            <person name="Kallscheuer N."/>
            <person name="Luecker S."/>
            <person name="Lage O.M."/>
            <person name="Pohl T."/>
            <person name="Merkel B.J."/>
            <person name="Hornburger P."/>
            <person name="Mueller R.-W."/>
            <person name="Bruemmer F."/>
            <person name="Labrenz M."/>
            <person name="Spormann A.M."/>
            <person name="Op den Camp H."/>
            <person name="Overmann J."/>
            <person name="Amann R."/>
            <person name="Jetten M.S.M."/>
            <person name="Mascher T."/>
            <person name="Medema M.H."/>
            <person name="Devos D.P."/>
            <person name="Kaster A.-K."/>
            <person name="Ovreas L."/>
            <person name="Rohde M."/>
            <person name="Galperin M.Y."/>
            <person name="Jogler C."/>
        </authorList>
    </citation>
    <scope>NUCLEOTIDE SEQUENCE [LARGE SCALE GENOMIC DNA]</scope>
    <source>
        <strain evidence="1 2">Pan153</strain>
    </source>
</reference>
<gene>
    <name evidence="1" type="ORF">Pan153_57860</name>
</gene>
<evidence type="ECO:0008006" key="3">
    <source>
        <dbReference type="Google" id="ProtNLM"/>
    </source>
</evidence>
<dbReference type="InterPro" id="IPR031009">
    <property type="entry name" value="Tcm_partner"/>
</dbReference>
<dbReference type="OrthoDB" id="275124at2"/>
<dbReference type="Proteomes" id="UP000320839">
    <property type="component" value="Chromosome"/>
</dbReference>
<name>A0A518FXT0_9PLAN</name>
<dbReference type="EMBL" id="CP036317">
    <property type="protein sequence ID" value="QDV21104.1"/>
    <property type="molecule type" value="Genomic_DNA"/>
</dbReference>
<protein>
    <recommendedName>
        <fullName evidence="3">Three-Cys-motif partner protein TcmP</fullName>
    </recommendedName>
</protein>
<evidence type="ECO:0000313" key="1">
    <source>
        <dbReference type="EMBL" id="QDV21104.1"/>
    </source>
</evidence>
<sequence>MDSTFFDSKRPWSRYKDFLLKSYLEPYIPKVASLKRPILIVDCFAGMGRFKDGEEGSPLIIADAIQRWSEKLDVNITGEFIEANSEIFGSLQQSLEEFHDFCTPRLGTFDETLIDLEKQAKRNTVFLYVDPYTVKGLRFERMKKVFDQISKSSSSVEVLMNFNIPIFMRWALAALKRLNEMPDSEELEPEADDPNETVERRILSEIAGGDYWISIASNDNLSFSEKIDEFLNAYVCKLRESFKYVCSYPVKEKYRHQVPKYVMLFATGHPDGILLMNDFMCKARREFVEQHFAVNHLFDTTPEEEIVEQSELRNEILNTLNQFSSPRNRKAVGLKILLNGFVTRVTLGEIKKEISAMIKDDLVFSSTGKSRINDTVLLSTTPFE</sequence>
<organism evidence="1 2">
    <name type="scientific">Gimesia panareensis</name>
    <dbReference type="NCBI Taxonomy" id="2527978"/>
    <lineage>
        <taxon>Bacteria</taxon>
        <taxon>Pseudomonadati</taxon>
        <taxon>Planctomycetota</taxon>
        <taxon>Planctomycetia</taxon>
        <taxon>Planctomycetales</taxon>
        <taxon>Planctomycetaceae</taxon>
        <taxon>Gimesia</taxon>
    </lineage>
</organism>
<dbReference type="AlphaFoldDB" id="A0A518FXT0"/>
<dbReference type="NCBIfam" id="TIGR04474">
    <property type="entry name" value="tcm_partner"/>
    <property type="match status" value="1"/>
</dbReference>
<proteinExistence type="predicted"/>